<evidence type="ECO:0000256" key="1">
    <source>
        <dbReference type="SAM" id="Phobius"/>
    </source>
</evidence>
<evidence type="ECO:0000313" key="4">
    <source>
        <dbReference type="Proteomes" id="UP000263273"/>
    </source>
</evidence>
<dbReference type="EMBL" id="DNZF01000158">
    <property type="protein sequence ID" value="HBK53695.1"/>
    <property type="molecule type" value="Genomic_DNA"/>
</dbReference>
<sequence>MRIITNYRPSKGQRIKSLLMTLMLLAMAFLAGAAVQNTAHFLQDLVDAVPVALEGMKTFLRERFVFNVNTLAGQLKWTAVISLSILMNSLSQRVRSP</sequence>
<keyword evidence="1" id="KW-0472">Membrane</keyword>
<gene>
    <name evidence="3" type="ORF">DDZ44_07155</name>
</gene>
<proteinExistence type="predicted"/>
<accession>A0A354YWH2</accession>
<dbReference type="Proteomes" id="UP000263273">
    <property type="component" value="Unassembled WGS sequence"/>
</dbReference>
<evidence type="ECO:0000313" key="3">
    <source>
        <dbReference type="EMBL" id="HBK53695.1"/>
    </source>
</evidence>
<evidence type="ECO:0000256" key="2">
    <source>
        <dbReference type="SAM" id="SignalP"/>
    </source>
</evidence>
<reference evidence="3 4" key="1">
    <citation type="journal article" date="2018" name="Nat. Biotechnol.">
        <title>A standardized bacterial taxonomy based on genome phylogeny substantially revises the tree of life.</title>
        <authorList>
            <person name="Parks D.H."/>
            <person name="Chuvochina M."/>
            <person name="Waite D.W."/>
            <person name="Rinke C."/>
            <person name="Skarshewski A."/>
            <person name="Chaumeil P.A."/>
            <person name="Hugenholtz P."/>
        </authorList>
    </citation>
    <scope>NUCLEOTIDE SEQUENCE [LARGE SCALE GENOMIC DNA]</scope>
    <source>
        <strain evidence="3">UBA10948</strain>
    </source>
</reference>
<organism evidence="3 4">
    <name type="scientific">Syntrophomonas wolfei</name>
    <dbReference type="NCBI Taxonomy" id="863"/>
    <lineage>
        <taxon>Bacteria</taxon>
        <taxon>Bacillati</taxon>
        <taxon>Bacillota</taxon>
        <taxon>Clostridia</taxon>
        <taxon>Eubacteriales</taxon>
        <taxon>Syntrophomonadaceae</taxon>
        <taxon>Syntrophomonas</taxon>
    </lineage>
</organism>
<keyword evidence="2" id="KW-0732">Signal</keyword>
<protein>
    <submittedName>
        <fullName evidence="3">Uncharacterized protein</fullName>
    </submittedName>
</protein>
<feature type="transmembrane region" description="Helical" evidence="1">
    <location>
        <begin position="64"/>
        <end position="86"/>
    </location>
</feature>
<keyword evidence="1" id="KW-0812">Transmembrane</keyword>
<dbReference type="AlphaFoldDB" id="A0A354YWH2"/>
<feature type="signal peptide" evidence="2">
    <location>
        <begin position="1"/>
        <end position="33"/>
    </location>
</feature>
<keyword evidence="1" id="KW-1133">Transmembrane helix</keyword>
<feature type="chain" id="PRO_5016668790" evidence="2">
    <location>
        <begin position="34"/>
        <end position="97"/>
    </location>
</feature>
<comment type="caution">
    <text evidence="3">The sequence shown here is derived from an EMBL/GenBank/DDBJ whole genome shotgun (WGS) entry which is preliminary data.</text>
</comment>
<name>A0A354YWH2_9FIRM</name>